<evidence type="ECO:0000313" key="1">
    <source>
        <dbReference type="EMBL" id="PSH69034.1"/>
    </source>
</evidence>
<protein>
    <submittedName>
        <fullName evidence="1">Uncharacterized protein</fullName>
    </submittedName>
</protein>
<keyword evidence="2" id="KW-1185">Reference proteome</keyword>
<name>A0A2P7BRF3_9HYPH</name>
<evidence type="ECO:0000313" key="2">
    <source>
        <dbReference type="Proteomes" id="UP000241444"/>
    </source>
</evidence>
<organism evidence="1 2">
    <name type="scientific">Phyllobacterium brassicacearum</name>
    <dbReference type="NCBI Taxonomy" id="314235"/>
    <lineage>
        <taxon>Bacteria</taxon>
        <taxon>Pseudomonadati</taxon>
        <taxon>Pseudomonadota</taxon>
        <taxon>Alphaproteobacteria</taxon>
        <taxon>Hyphomicrobiales</taxon>
        <taxon>Phyllobacteriaceae</taxon>
        <taxon>Phyllobacterium</taxon>
    </lineage>
</organism>
<dbReference type="AlphaFoldDB" id="A0A2P7BRF3"/>
<dbReference type="EMBL" id="PGGO01000006">
    <property type="protein sequence ID" value="PSH69034.1"/>
    <property type="molecule type" value="Genomic_DNA"/>
</dbReference>
<proteinExistence type="predicted"/>
<dbReference type="Proteomes" id="UP000241444">
    <property type="component" value="Unassembled WGS sequence"/>
</dbReference>
<accession>A0A2P7BRF3</accession>
<gene>
    <name evidence="1" type="ORF">CU102_09480</name>
</gene>
<comment type="caution">
    <text evidence="1">The sequence shown here is derived from an EMBL/GenBank/DDBJ whole genome shotgun (WGS) entry which is preliminary data.</text>
</comment>
<sequence length="59" mass="6895">MTLHVNAFDKADNFNRTIEDAYDSTSLPLREYGMKVHGLARFFSPDRFNAKTNEQIMLR</sequence>
<reference evidence="2" key="1">
    <citation type="submission" date="2017-11" db="EMBL/GenBank/DDBJ databases">
        <authorList>
            <person name="Kuznetsova I."/>
            <person name="Sazanova A."/>
            <person name="Chirak E."/>
            <person name="Safronova V."/>
            <person name="Willems A."/>
        </authorList>
    </citation>
    <scope>NUCLEOTIDE SEQUENCE [LARGE SCALE GENOMIC DNA]</scope>
    <source>
        <strain evidence="2">STM 196</strain>
    </source>
</reference>